<sequence length="60" mass="6550">MAQPGGKLPLFDANGRRVSRRLVQACLDAGWAEPWFANPVKPDWQVCKLTDAGRTVAEGP</sequence>
<name>A0A7W6RWW0_9PROT</name>
<reference evidence="1 2" key="1">
    <citation type="submission" date="2020-08" db="EMBL/GenBank/DDBJ databases">
        <title>Genome sequencing of Purple Non-Sulfur Bacteria from various extreme environments.</title>
        <authorList>
            <person name="Mayer M."/>
        </authorList>
    </citation>
    <scope>NUCLEOTIDE SEQUENCE [LARGE SCALE GENOMIC DNA]</scope>
    <source>
        <strain evidence="1 2">JA135</strain>
    </source>
</reference>
<dbReference type="AlphaFoldDB" id="A0A7W6RWW0"/>
<dbReference type="EMBL" id="JACIGI010000003">
    <property type="protein sequence ID" value="MBB4284705.1"/>
    <property type="molecule type" value="Genomic_DNA"/>
</dbReference>
<dbReference type="RefSeq" id="WP_343056200.1">
    <property type="nucleotide sequence ID" value="NZ_JACIGI010000003.1"/>
</dbReference>
<organism evidence="1 2">
    <name type="scientific">Roseospira goensis</name>
    <dbReference type="NCBI Taxonomy" id="391922"/>
    <lineage>
        <taxon>Bacteria</taxon>
        <taxon>Pseudomonadati</taxon>
        <taxon>Pseudomonadota</taxon>
        <taxon>Alphaproteobacteria</taxon>
        <taxon>Rhodospirillales</taxon>
        <taxon>Rhodospirillaceae</taxon>
        <taxon>Roseospira</taxon>
    </lineage>
</organism>
<accession>A0A7W6RWW0</accession>
<proteinExistence type="predicted"/>
<evidence type="ECO:0000313" key="1">
    <source>
        <dbReference type="EMBL" id="MBB4284705.1"/>
    </source>
</evidence>
<evidence type="ECO:0000313" key="2">
    <source>
        <dbReference type="Proteomes" id="UP000555728"/>
    </source>
</evidence>
<keyword evidence="2" id="KW-1185">Reference proteome</keyword>
<dbReference type="Proteomes" id="UP000555728">
    <property type="component" value="Unassembled WGS sequence"/>
</dbReference>
<protein>
    <submittedName>
        <fullName evidence="1">Uncharacterized protein</fullName>
    </submittedName>
</protein>
<gene>
    <name evidence="1" type="ORF">GGD88_000416</name>
</gene>
<comment type="caution">
    <text evidence="1">The sequence shown here is derived from an EMBL/GenBank/DDBJ whole genome shotgun (WGS) entry which is preliminary data.</text>
</comment>